<name>A0ABV9DLI9_9BACI</name>
<dbReference type="PANTHER" id="PTHR44942:SF4">
    <property type="entry name" value="METHYLTRANSFERASE TYPE 11 DOMAIN-CONTAINING PROTEIN"/>
    <property type="match status" value="1"/>
</dbReference>
<keyword evidence="5" id="KW-1185">Reference proteome</keyword>
<dbReference type="InterPro" id="IPR029063">
    <property type="entry name" value="SAM-dependent_MTases_sf"/>
</dbReference>
<dbReference type="Proteomes" id="UP001595989">
    <property type="component" value="Unassembled WGS sequence"/>
</dbReference>
<keyword evidence="1 4" id="KW-0489">Methyltransferase</keyword>
<evidence type="ECO:0000259" key="3">
    <source>
        <dbReference type="Pfam" id="PF13649"/>
    </source>
</evidence>
<keyword evidence="2" id="KW-0808">Transferase</keyword>
<sequence>MTLYEDNLFKGAAEYYSRYRPMYPTSLVRALVKKFELDGQGKMLDLGCGPGRLAIRFSDWFEEIVGIDKEPEMIEEAKRISNEARVENTRWFTGDIEEYKGQSDDRLRLITMAKSFHWMDRKVTLDTLYLLVTDGGGVAIIDDYSPDKELLPWQQKVEEVRKHWYGEERKAGNTTYSHPSVSHQEIVADSQFEMEIHQLPAHEHIWTIESIIGNLYSTSYGAKRFLGKRAEPFETHLREELLAIDSSGVFKEDIEIKVILGLKRGN</sequence>
<dbReference type="SUPFAM" id="SSF53335">
    <property type="entry name" value="S-adenosyl-L-methionine-dependent methyltransferases"/>
    <property type="match status" value="1"/>
</dbReference>
<dbReference type="GO" id="GO:0032259">
    <property type="term" value="P:methylation"/>
    <property type="evidence" value="ECO:0007669"/>
    <property type="project" value="UniProtKB-KW"/>
</dbReference>
<dbReference type="InterPro" id="IPR051052">
    <property type="entry name" value="Diverse_substrate_MTase"/>
</dbReference>
<evidence type="ECO:0000256" key="1">
    <source>
        <dbReference type="ARBA" id="ARBA00022603"/>
    </source>
</evidence>
<reference evidence="5" key="1">
    <citation type="journal article" date="2019" name="Int. J. Syst. Evol. Microbiol.">
        <title>The Global Catalogue of Microorganisms (GCM) 10K type strain sequencing project: providing services to taxonomists for standard genome sequencing and annotation.</title>
        <authorList>
            <consortium name="The Broad Institute Genomics Platform"/>
            <consortium name="The Broad Institute Genome Sequencing Center for Infectious Disease"/>
            <person name="Wu L."/>
            <person name="Ma J."/>
        </authorList>
    </citation>
    <scope>NUCLEOTIDE SEQUENCE [LARGE SCALE GENOMIC DNA]</scope>
    <source>
        <strain evidence="5">CGMCC 4.7426</strain>
    </source>
</reference>
<dbReference type="InterPro" id="IPR041698">
    <property type="entry name" value="Methyltransf_25"/>
</dbReference>
<accession>A0ABV9DLI9</accession>
<protein>
    <submittedName>
        <fullName evidence="4">Class I SAM-dependent methyltransferase</fullName>
    </submittedName>
</protein>
<evidence type="ECO:0000256" key="2">
    <source>
        <dbReference type="ARBA" id="ARBA00022679"/>
    </source>
</evidence>
<gene>
    <name evidence="4" type="ORF">ACFO3D_13500</name>
</gene>
<dbReference type="Pfam" id="PF13649">
    <property type="entry name" value="Methyltransf_25"/>
    <property type="match status" value="1"/>
</dbReference>
<dbReference type="PANTHER" id="PTHR44942">
    <property type="entry name" value="METHYLTRANSF_11 DOMAIN-CONTAINING PROTEIN"/>
    <property type="match status" value="1"/>
</dbReference>
<proteinExistence type="predicted"/>
<evidence type="ECO:0000313" key="4">
    <source>
        <dbReference type="EMBL" id="MFC4559209.1"/>
    </source>
</evidence>
<organism evidence="4 5">
    <name type="scientific">Virgibacillus kekensis</name>
    <dbReference type="NCBI Taxonomy" id="202261"/>
    <lineage>
        <taxon>Bacteria</taxon>
        <taxon>Bacillati</taxon>
        <taxon>Bacillota</taxon>
        <taxon>Bacilli</taxon>
        <taxon>Bacillales</taxon>
        <taxon>Bacillaceae</taxon>
        <taxon>Virgibacillus</taxon>
    </lineage>
</organism>
<dbReference type="Gene3D" id="3.40.50.150">
    <property type="entry name" value="Vaccinia Virus protein VP39"/>
    <property type="match status" value="1"/>
</dbReference>
<comment type="caution">
    <text evidence="4">The sequence shown here is derived from an EMBL/GenBank/DDBJ whole genome shotgun (WGS) entry which is preliminary data.</text>
</comment>
<dbReference type="CDD" id="cd02440">
    <property type="entry name" value="AdoMet_MTases"/>
    <property type="match status" value="1"/>
</dbReference>
<dbReference type="RefSeq" id="WP_390296884.1">
    <property type="nucleotide sequence ID" value="NZ_JBHSFU010000007.1"/>
</dbReference>
<dbReference type="GO" id="GO:0008168">
    <property type="term" value="F:methyltransferase activity"/>
    <property type="evidence" value="ECO:0007669"/>
    <property type="project" value="UniProtKB-KW"/>
</dbReference>
<dbReference type="EMBL" id="JBHSFU010000007">
    <property type="protein sequence ID" value="MFC4559209.1"/>
    <property type="molecule type" value="Genomic_DNA"/>
</dbReference>
<feature type="domain" description="Methyltransferase" evidence="3">
    <location>
        <begin position="44"/>
        <end position="136"/>
    </location>
</feature>
<evidence type="ECO:0000313" key="5">
    <source>
        <dbReference type="Proteomes" id="UP001595989"/>
    </source>
</evidence>